<dbReference type="OrthoDB" id="150993at2"/>
<dbReference type="SUPFAM" id="SSF160104">
    <property type="entry name" value="Acetoacetate decarboxylase-like"/>
    <property type="match status" value="1"/>
</dbReference>
<dbReference type="Proteomes" id="UP000276888">
    <property type="component" value="Chromosome"/>
</dbReference>
<evidence type="ECO:0000313" key="2">
    <source>
        <dbReference type="Proteomes" id="UP000276888"/>
    </source>
</evidence>
<organism evidence="1 2">
    <name type="scientific">Microbacterium lemovicicum</name>
    <dbReference type="NCBI Taxonomy" id="1072463"/>
    <lineage>
        <taxon>Bacteria</taxon>
        <taxon>Bacillati</taxon>
        <taxon>Actinomycetota</taxon>
        <taxon>Actinomycetes</taxon>
        <taxon>Micrococcales</taxon>
        <taxon>Microbacteriaceae</taxon>
        <taxon>Microbacterium</taxon>
    </lineage>
</organism>
<dbReference type="PANTHER" id="PTHR39186:SF1">
    <property type="entry name" value="DUF2071 DOMAIN-CONTAINING PROTEIN"/>
    <property type="match status" value="1"/>
</dbReference>
<dbReference type="InterPro" id="IPR018644">
    <property type="entry name" value="DUF2071"/>
</dbReference>
<evidence type="ECO:0008006" key="3">
    <source>
        <dbReference type="Google" id="ProtNLM"/>
    </source>
</evidence>
<dbReference type="Pfam" id="PF09844">
    <property type="entry name" value="DUF2071"/>
    <property type="match status" value="1"/>
</dbReference>
<dbReference type="PANTHER" id="PTHR39186">
    <property type="entry name" value="DUF2071 FAMILY PROTEIN"/>
    <property type="match status" value="1"/>
</dbReference>
<protein>
    <recommendedName>
        <fullName evidence="3">DUF2071 domain-containing protein</fullName>
    </recommendedName>
</protein>
<dbReference type="KEGG" id="mlv:CVS47_03280"/>
<dbReference type="AlphaFoldDB" id="A0A3Q9J0Q4"/>
<dbReference type="Gene3D" id="2.40.400.10">
    <property type="entry name" value="Acetoacetate decarboxylase-like"/>
    <property type="match status" value="1"/>
</dbReference>
<accession>A0A3Q9J0Q4</accession>
<proteinExistence type="predicted"/>
<sequence length="257" mass="28356">MPSVDPADPAAAVARTPRDAPALAGRAVIEQRWRAACFLHWRVDPAVVAPLLPTGTRPDVFDGSAWVGLIPFVLSEFRFLPLPPVPLVGSFVEINVRTYGVDAAGRRSVVFRTLEAEHLLPVLGARAIFGLPYRWARAGMREEGDRIEYRSIRHGRSAARTRIRVTLGEDPVDTPLSRFLTARWGFHERHLGRTIWAANEHEPWPLVSAEVDALDDDLLADSGFPGLTARTPDSALAMPARHPGFLTRFSGPTLLPR</sequence>
<keyword evidence="2" id="KW-1185">Reference proteome</keyword>
<dbReference type="RefSeq" id="WP_127097025.1">
    <property type="nucleotide sequence ID" value="NZ_CP031423.1"/>
</dbReference>
<reference evidence="1 2" key="1">
    <citation type="submission" date="2018-08" db="EMBL/GenBank/DDBJ databases">
        <title>Microbacterium lemovicicum sp. nov., a bacterium isolated from a natural uranium-rich soil.</title>
        <authorList>
            <person name="ORTET P."/>
        </authorList>
    </citation>
    <scope>NUCLEOTIDE SEQUENCE [LARGE SCALE GENOMIC DNA]</scope>
    <source>
        <strain evidence="1 2">Viu22</strain>
    </source>
</reference>
<gene>
    <name evidence="1" type="ORF">CVS47_03280</name>
</gene>
<evidence type="ECO:0000313" key="1">
    <source>
        <dbReference type="EMBL" id="AZS38621.1"/>
    </source>
</evidence>
<dbReference type="EMBL" id="CP031423">
    <property type="protein sequence ID" value="AZS38621.1"/>
    <property type="molecule type" value="Genomic_DNA"/>
</dbReference>
<name>A0A3Q9J0Q4_9MICO</name>
<dbReference type="InterPro" id="IPR023375">
    <property type="entry name" value="ADC_dom_sf"/>
</dbReference>